<keyword evidence="1" id="KW-1003">Cell membrane</keyword>
<keyword evidence="5 6" id="KW-0472">Membrane</keyword>
<feature type="transmembrane region" description="Helical" evidence="6">
    <location>
        <begin position="20"/>
        <end position="39"/>
    </location>
</feature>
<name>A0A6J6H7K1_9ZZZZ</name>
<evidence type="ECO:0000313" key="7">
    <source>
        <dbReference type="EMBL" id="CAB4607739.1"/>
    </source>
</evidence>
<feature type="transmembrane region" description="Helical" evidence="6">
    <location>
        <begin position="187"/>
        <end position="204"/>
    </location>
</feature>
<feature type="transmembrane region" description="Helical" evidence="6">
    <location>
        <begin position="93"/>
        <end position="115"/>
    </location>
</feature>
<feature type="transmembrane region" description="Helical" evidence="6">
    <location>
        <begin position="244"/>
        <end position="263"/>
    </location>
</feature>
<dbReference type="HAMAP" id="MF_01147">
    <property type="entry name" value="Lgt"/>
    <property type="match status" value="1"/>
</dbReference>
<dbReference type="PANTHER" id="PTHR30589">
    <property type="entry name" value="PROLIPOPROTEIN DIACYLGLYCERYL TRANSFERASE"/>
    <property type="match status" value="1"/>
</dbReference>
<evidence type="ECO:0000256" key="6">
    <source>
        <dbReference type="SAM" id="Phobius"/>
    </source>
</evidence>
<feature type="transmembrane region" description="Helical" evidence="6">
    <location>
        <begin position="211"/>
        <end position="228"/>
    </location>
</feature>
<evidence type="ECO:0000256" key="4">
    <source>
        <dbReference type="ARBA" id="ARBA00022989"/>
    </source>
</evidence>
<evidence type="ECO:0000256" key="5">
    <source>
        <dbReference type="ARBA" id="ARBA00023136"/>
    </source>
</evidence>
<dbReference type="PROSITE" id="PS01311">
    <property type="entry name" value="LGT"/>
    <property type="match status" value="1"/>
</dbReference>
<feature type="transmembrane region" description="Helical" evidence="6">
    <location>
        <begin position="127"/>
        <end position="145"/>
    </location>
</feature>
<feature type="transmembrane region" description="Helical" evidence="6">
    <location>
        <begin position="51"/>
        <end position="73"/>
    </location>
</feature>
<evidence type="ECO:0000256" key="1">
    <source>
        <dbReference type="ARBA" id="ARBA00022475"/>
    </source>
</evidence>
<sequence>MRLSIPTPTTSAVEIGPLTIHFYALCIIAGVALAVWLGNHRFTKAHDGVDGVVADVAIIAVPAGVVGGRIYHVLTTPEKYFASGAELNEVFKIWNGGLGIWGAIALGTLGAFLSYRRIGRTRALPQFSAFAGALAPGLLLAQAIGRWGNWFNGELFGRPLDAPWALSIPLELRPVGYEEFVTFHPTFLYESLWCIVIALLLIYVTPKFSGGAIFALYVAGYSAGRFFIEGLRIDQAHTFGALRLNQYVSLVLVAAGVLAFTRFSRSKR</sequence>
<proteinExistence type="inferred from homology"/>
<organism evidence="7">
    <name type="scientific">freshwater metagenome</name>
    <dbReference type="NCBI Taxonomy" id="449393"/>
    <lineage>
        <taxon>unclassified sequences</taxon>
        <taxon>metagenomes</taxon>
        <taxon>ecological metagenomes</taxon>
    </lineage>
</organism>
<gene>
    <name evidence="7" type="ORF">UFOPK1856_00245</name>
</gene>
<dbReference type="NCBIfam" id="TIGR00544">
    <property type="entry name" value="lgt"/>
    <property type="match status" value="1"/>
</dbReference>
<dbReference type="GO" id="GO:0008961">
    <property type="term" value="F:phosphatidylglycerol-prolipoprotein diacylglyceryl transferase activity"/>
    <property type="evidence" value="ECO:0007669"/>
    <property type="project" value="InterPro"/>
</dbReference>
<dbReference type="EMBL" id="CAEZUV010000018">
    <property type="protein sequence ID" value="CAB4607739.1"/>
    <property type="molecule type" value="Genomic_DNA"/>
</dbReference>
<dbReference type="GO" id="GO:0042158">
    <property type="term" value="P:lipoprotein biosynthetic process"/>
    <property type="evidence" value="ECO:0007669"/>
    <property type="project" value="InterPro"/>
</dbReference>
<dbReference type="Pfam" id="PF01790">
    <property type="entry name" value="LGT"/>
    <property type="match status" value="1"/>
</dbReference>
<dbReference type="AlphaFoldDB" id="A0A6J6H7K1"/>
<protein>
    <submittedName>
        <fullName evidence="7">Unannotated protein</fullName>
    </submittedName>
</protein>
<keyword evidence="4 6" id="KW-1133">Transmembrane helix</keyword>
<keyword evidence="3 6" id="KW-0812">Transmembrane</keyword>
<reference evidence="7" key="1">
    <citation type="submission" date="2020-05" db="EMBL/GenBank/DDBJ databases">
        <authorList>
            <person name="Chiriac C."/>
            <person name="Salcher M."/>
            <person name="Ghai R."/>
            <person name="Kavagutti S V."/>
        </authorList>
    </citation>
    <scope>NUCLEOTIDE SEQUENCE</scope>
</reference>
<keyword evidence="2" id="KW-0808">Transferase</keyword>
<dbReference type="GO" id="GO:0005886">
    <property type="term" value="C:plasma membrane"/>
    <property type="evidence" value="ECO:0007669"/>
    <property type="project" value="InterPro"/>
</dbReference>
<dbReference type="InterPro" id="IPR001640">
    <property type="entry name" value="Lgt"/>
</dbReference>
<dbReference type="PANTHER" id="PTHR30589:SF0">
    <property type="entry name" value="PHOSPHATIDYLGLYCEROL--PROLIPOPROTEIN DIACYLGLYCERYL TRANSFERASE"/>
    <property type="match status" value="1"/>
</dbReference>
<evidence type="ECO:0000256" key="2">
    <source>
        <dbReference type="ARBA" id="ARBA00022679"/>
    </source>
</evidence>
<accession>A0A6J6H7K1</accession>
<evidence type="ECO:0000256" key="3">
    <source>
        <dbReference type="ARBA" id="ARBA00022692"/>
    </source>
</evidence>